<dbReference type="EMBL" id="MT145196">
    <property type="protein sequence ID" value="QJI05220.1"/>
    <property type="molecule type" value="Genomic_DNA"/>
</dbReference>
<evidence type="ECO:0000313" key="1">
    <source>
        <dbReference type="EMBL" id="QJA45702.1"/>
    </source>
</evidence>
<evidence type="ECO:0000313" key="3">
    <source>
        <dbReference type="EMBL" id="QJH93914.1"/>
    </source>
</evidence>
<dbReference type="EMBL" id="MT141549">
    <property type="protein sequence ID" value="QJA66093.1"/>
    <property type="molecule type" value="Genomic_DNA"/>
</dbReference>
<dbReference type="AlphaFoldDB" id="A0A6H1ZE17"/>
<evidence type="ECO:0000313" key="2">
    <source>
        <dbReference type="EMBL" id="QJA66093.1"/>
    </source>
</evidence>
<reference evidence="1" key="1">
    <citation type="submission" date="2020-03" db="EMBL/GenBank/DDBJ databases">
        <title>The deep terrestrial virosphere.</title>
        <authorList>
            <person name="Holmfeldt K."/>
            <person name="Nilsson E."/>
            <person name="Simone D."/>
            <person name="Lopez-Fernandez M."/>
            <person name="Wu X."/>
            <person name="de Brujin I."/>
            <person name="Lundin D."/>
            <person name="Andersson A."/>
            <person name="Bertilsson S."/>
            <person name="Dopson M."/>
        </authorList>
    </citation>
    <scope>NUCLEOTIDE SEQUENCE</scope>
    <source>
        <strain evidence="4">MM415A00138</strain>
        <strain evidence="2">MM415B00361</strain>
        <strain evidence="1">TM448A00273</strain>
        <strain evidence="3">TM448B00155</strain>
    </source>
</reference>
<proteinExistence type="predicted"/>
<protein>
    <submittedName>
        <fullName evidence="1">Uncharacterized protein</fullName>
    </submittedName>
</protein>
<dbReference type="EMBL" id="MT144593">
    <property type="protein sequence ID" value="QJH93914.1"/>
    <property type="molecule type" value="Genomic_DNA"/>
</dbReference>
<organism evidence="1">
    <name type="scientific">viral metagenome</name>
    <dbReference type="NCBI Taxonomy" id="1070528"/>
    <lineage>
        <taxon>unclassified sequences</taxon>
        <taxon>metagenomes</taxon>
        <taxon>organismal metagenomes</taxon>
    </lineage>
</organism>
<sequence>MGKSGKSHAFWDELPRYLALCGLDPTQSPNLLAYLKEHVKSLQVDLYREYEEGAADEIFALIRNHIYGWPTSA</sequence>
<gene>
    <name evidence="4" type="ORF">MM415A00138_0033</name>
    <name evidence="2" type="ORF">MM415B00361_0013</name>
    <name evidence="1" type="ORF">TM448A00273_0028</name>
    <name evidence="3" type="ORF">TM448B00155_0030</name>
</gene>
<name>A0A6H1ZE17_9ZZZZ</name>
<dbReference type="EMBL" id="MT143995">
    <property type="protein sequence ID" value="QJA45702.1"/>
    <property type="molecule type" value="Genomic_DNA"/>
</dbReference>
<evidence type="ECO:0000313" key="4">
    <source>
        <dbReference type="EMBL" id="QJI05220.1"/>
    </source>
</evidence>
<accession>A0A6H1ZE17</accession>